<dbReference type="AlphaFoldDB" id="A0A645D4G7"/>
<dbReference type="PIRSF" id="PIRSF017388">
    <property type="entry name" value="Esterase_lipase"/>
    <property type="match status" value="1"/>
</dbReference>
<gene>
    <name evidence="2" type="primary">est_4</name>
    <name evidence="2" type="ORF">SDC9_131170</name>
</gene>
<proteinExistence type="predicted"/>
<dbReference type="EMBL" id="VSSQ01032736">
    <property type="protein sequence ID" value="MPM84099.1"/>
    <property type="molecule type" value="Genomic_DNA"/>
</dbReference>
<dbReference type="InterPro" id="IPR029058">
    <property type="entry name" value="AB_hydrolase_fold"/>
</dbReference>
<keyword evidence="2" id="KW-0378">Hydrolase</keyword>
<feature type="domain" description="Serine aminopeptidase S33" evidence="1">
    <location>
        <begin position="16"/>
        <end position="225"/>
    </location>
</feature>
<reference evidence="2" key="1">
    <citation type="submission" date="2019-08" db="EMBL/GenBank/DDBJ databases">
        <authorList>
            <person name="Kucharzyk K."/>
            <person name="Murdoch R.W."/>
            <person name="Higgins S."/>
            <person name="Loffler F."/>
        </authorList>
    </citation>
    <scope>NUCLEOTIDE SEQUENCE</scope>
</reference>
<name>A0A645D4G7_9ZZZZ</name>
<evidence type="ECO:0000259" key="1">
    <source>
        <dbReference type="Pfam" id="PF12146"/>
    </source>
</evidence>
<dbReference type="SUPFAM" id="SSF53474">
    <property type="entry name" value="alpha/beta-Hydrolases"/>
    <property type="match status" value="1"/>
</dbReference>
<dbReference type="InterPro" id="IPR012354">
    <property type="entry name" value="Esterase_lipase"/>
</dbReference>
<dbReference type="InterPro" id="IPR051044">
    <property type="entry name" value="MAG_DAG_Lipase"/>
</dbReference>
<organism evidence="2">
    <name type="scientific">bioreactor metagenome</name>
    <dbReference type="NCBI Taxonomy" id="1076179"/>
    <lineage>
        <taxon>unclassified sequences</taxon>
        <taxon>metagenomes</taxon>
        <taxon>ecological metagenomes</taxon>
    </lineage>
</organism>
<dbReference type="EC" id="3.1.1.1" evidence="2"/>
<accession>A0A645D4G7</accession>
<dbReference type="GO" id="GO:0106435">
    <property type="term" value="F:carboxylesterase activity"/>
    <property type="evidence" value="ECO:0007669"/>
    <property type="project" value="UniProtKB-EC"/>
</dbReference>
<dbReference type="InterPro" id="IPR022742">
    <property type="entry name" value="Hydrolase_4"/>
</dbReference>
<evidence type="ECO:0000313" key="2">
    <source>
        <dbReference type="EMBL" id="MPM84099.1"/>
    </source>
</evidence>
<dbReference type="Gene3D" id="3.40.50.1820">
    <property type="entry name" value="alpha/beta hydrolase"/>
    <property type="match status" value="1"/>
</dbReference>
<comment type="caution">
    <text evidence="2">The sequence shown here is derived from an EMBL/GenBank/DDBJ whole genome shotgun (WGS) entry which is preliminary data.</text>
</comment>
<protein>
    <submittedName>
        <fullName evidence="2">Carboxylesterase</fullName>
        <ecNumber evidence="2">3.1.1.1</ecNumber>
    </submittedName>
</protein>
<dbReference type="PANTHER" id="PTHR11614">
    <property type="entry name" value="PHOSPHOLIPASE-RELATED"/>
    <property type="match status" value="1"/>
</dbReference>
<dbReference type="Pfam" id="PF12146">
    <property type="entry name" value="Hydrolase_4"/>
    <property type="match status" value="1"/>
</dbReference>
<sequence length="244" mass="27943">MTVIEGAEQYFWQNGKKGVLLIHGYTGSPAELKLLGEYLNKKGYSVFGVRLPGHGTTPEELNKTNWPLWYDAVRKAHEELSQCCSEISVVGLSMGGLLAMKLAAEQPVKKAVFLATPIYVYDKRARFVRFAKFFKKWVKKKSRNYRVDKKYNIAYDVMPLKALDSLMKLINHCVSKIIPTITVPCLIMQSKQEHTVRPESAEFIYENIPAKDKKIIWVENGGHILTLGDNREEVFENILKFLEE</sequence>